<gene>
    <name evidence="7" type="ORF">MANES_14G085000v8</name>
</gene>
<evidence type="ECO:0000256" key="5">
    <source>
        <dbReference type="ARBA" id="ARBA00023136"/>
    </source>
</evidence>
<dbReference type="GO" id="GO:0007186">
    <property type="term" value="P:G protein-coupled receptor signaling pathway"/>
    <property type="evidence" value="ECO:0000318"/>
    <property type="project" value="GO_Central"/>
</dbReference>
<evidence type="ECO:0000256" key="4">
    <source>
        <dbReference type="ARBA" id="ARBA00022989"/>
    </source>
</evidence>
<dbReference type="STRING" id="3983.A0A2C9UK65"/>
<feature type="transmembrane region" description="Helical" evidence="6">
    <location>
        <begin position="155"/>
        <end position="177"/>
    </location>
</feature>
<accession>A0A2C9UK65</accession>
<comment type="subcellular location">
    <subcellularLocation>
        <location evidence="1">Membrane</location>
        <topology evidence="1">Multi-pass membrane protein</topology>
    </subcellularLocation>
</comment>
<proteinExistence type="inferred from homology"/>
<protein>
    <recommendedName>
        <fullName evidence="9">Transmembrane protein adipocyte-associated 1</fullName>
    </recommendedName>
</protein>
<dbReference type="Proteomes" id="UP000091857">
    <property type="component" value="Chromosome 14"/>
</dbReference>
<dbReference type="PANTHER" id="PTHR15876">
    <property type="entry name" value="TRANSMEMBRANE PROTEIN ADIPOCYTE-ASSOCIATED 1"/>
    <property type="match status" value="1"/>
</dbReference>
<keyword evidence="8" id="KW-1185">Reference proteome</keyword>
<dbReference type="InterPro" id="IPR018781">
    <property type="entry name" value="TPRA1/CAND2/CAND8"/>
</dbReference>
<evidence type="ECO:0000313" key="8">
    <source>
        <dbReference type="Proteomes" id="UP000091857"/>
    </source>
</evidence>
<organism evidence="7 8">
    <name type="scientific">Manihot esculenta</name>
    <name type="common">Cassava</name>
    <name type="synonym">Jatropha manihot</name>
    <dbReference type="NCBI Taxonomy" id="3983"/>
    <lineage>
        <taxon>Eukaryota</taxon>
        <taxon>Viridiplantae</taxon>
        <taxon>Streptophyta</taxon>
        <taxon>Embryophyta</taxon>
        <taxon>Tracheophyta</taxon>
        <taxon>Spermatophyta</taxon>
        <taxon>Magnoliopsida</taxon>
        <taxon>eudicotyledons</taxon>
        <taxon>Gunneridae</taxon>
        <taxon>Pentapetalae</taxon>
        <taxon>rosids</taxon>
        <taxon>fabids</taxon>
        <taxon>Malpighiales</taxon>
        <taxon>Euphorbiaceae</taxon>
        <taxon>Crotonoideae</taxon>
        <taxon>Manihoteae</taxon>
        <taxon>Manihot</taxon>
    </lineage>
</organism>
<evidence type="ECO:0000313" key="7">
    <source>
        <dbReference type="EMBL" id="OAY31118.1"/>
    </source>
</evidence>
<evidence type="ECO:0000256" key="3">
    <source>
        <dbReference type="ARBA" id="ARBA00022692"/>
    </source>
</evidence>
<feature type="transmembrane region" description="Helical" evidence="6">
    <location>
        <begin position="223"/>
        <end position="246"/>
    </location>
</feature>
<dbReference type="Gramene" id="Manes.14G085000.1.v8.1">
    <property type="protein sequence ID" value="Manes.14G085000.1.v8.1.CDS"/>
    <property type="gene ID" value="Manes.14G085000.v8.1"/>
</dbReference>
<dbReference type="PANTHER" id="PTHR15876:SF10">
    <property type="entry name" value="TRANSMEMBRANE PROTEIN ADIPOCYTE-ASSOCIATED 1"/>
    <property type="match status" value="1"/>
</dbReference>
<dbReference type="Pfam" id="PF10160">
    <property type="entry name" value="Tmemb_40"/>
    <property type="match status" value="1"/>
</dbReference>
<evidence type="ECO:0000256" key="2">
    <source>
        <dbReference type="ARBA" id="ARBA00010125"/>
    </source>
</evidence>
<comment type="caution">
    <text evidence="7">The sequence shown here is derived from an EMBL/GenBank/DDBJ whole genome shotgun (WGS) entry which is preliminary data.</text>
</comment>
<comment type="similarity">
    <text evidence="2">Belongs to the UPF0359 family.</text>
</comment>
<dbReference type="OrthoDB" id="10027388at2759"/>
<feature type="transmembrane region" description="Helical" evidence="6">
    <location>
        <begin position="82"/>
        <end position="102"/>
    </location>
</feature>
<keyword evidence="5 6" id="KW-0472">Membrane</keyword>
<dbReference type="GO" id="GO:0004930">
    <property type="term" value="F:G protein-coupled receptor activity"/>
    <property type="evidence" value="ECO:0000318"/>
    <property type="project" value="GO_Central"/>
</dbReference>
<evidence type="ECO:0000256" key="1">
    <source>
        <dbReference type="ARBA" id="ARBA00004141"/>
    </source>
</evidence>
<keyword evidence="3 6" id="KW-0812">Transmembrane</keyword>
<sequence>MNLEAIAYATSPSLGPKIPDSSRIDAQADHTFPAIGGRKCEGPWYVIVLVLPAIIFVVYLGINAKKNLRKLWNGRSYIMISYYALLWLASSLNLAWCCLQAWQCSPGKEISWNFLSLFTGSAMLCLEISLIAFLLQNSYASGLETLTRNFAVSGIIIGVDILFKGIYVFGFGVPLFIDGDDSTQRMKWGLWIIHKLLLTAVYGYILFVHFSKWRERLPPRPAFHNYIIVMFVTSAASLFACVLAALGASFAIWLYDFMVVCYHSLYLPFLYLTFLADFFQEEDFLLDNAYYSEMKDAGFFDADWD</sequence>
<feature type="transmembrane region" description="Helical" evidence="6">
    <location>
        <begin position="252"/>
        <end position="274"/>
    </location>
</feature>
<feature type="transmembrane region" description="Helical" evidence="6">
    <location>
        <begin position="189"/>
        <end position="211"/>
    </location>
</feature>
<evidence type="ECO:0000256" key="6">
    <source>
        <dbReference type="SAM" id="Phobius"/>
    </source>
</evidence>
<feature type="transmembrane region" description="Helical" evidence="6">
    <location>
        <begin position="42"/>
        <end position="62"/>
    </location>
</feature>
<reference evidence="8" key="1">
    <citation type="journal article" date="2016" name="Nat. Biotechnol.">
        <title>Sequencing wild and cultivated cassava and related species reveals extensive interspecific hybridization and genetic diversity.</title>
        <authorList>
            <person name="Bredeson J.V."/>
            <person name="Lyons J.B."/>
            <person name="Prochnik S.E."/>
            <person name="Wu G.A."/>
            <person name="Ha C.M."/>
            <person name="Edsinger-Gonzales E."/>
            <person name="Grimwood J."/>
            <person name="Schmutz J."/>
            <person name="Rabbi I.Y."/>
            <person name="Egesi C."/>
            <person name="Nauluvula P."/>
            <person name="Lebot V."/>
            <person name="Ndunguru J."/>
            <person name="Mkamilo G."/>
            <person name="Bart R.S."/>
            <person name="Setter T.L."/>
            <person name="Gleadow R.M."/>
            <person name="Kulakow P."/>
            <person name="Ferguson M.E."/>
            <person name="Rounsley S."/>
            <person name="Rokhsar D.S."/>
        </authorList>
    </citation>
    <scope>NUCLEOTIDE SEQUENCE [LARGE SCALE GENOMIC DNA]</scope>
    <source>
        <strain evidence="8">cv. AM560-2</strain>
    </source>
</reference>
<dbReference type="AlphaFoldDB" id="A0A2C9UK65"/>
<dbReference type="EMBL" id="CM004400">
    <property type="protein sequence ID" value="OAY31118.1"/>
    <property type="molecule type" value="Genomic_DNA"/>
</dbReference>
<feature type="transmembrane region" description="Helical" evidence="6">
    <location>
        <begin position="114"/>
        <end position="135"/>
    </location>
</feature>
<keyword evidence="4 6" id="KW-1133">Transmembrane helix</keyword>
<dbReference type="GO" id="GO:0005886">
    <property type="term" value="C:plasma membrane"/>
    <property type="evidence" value="ECO:0000318"/>
    <property type="project" value="GO_Central"/>
</dbReference>
<evidence type="ECO:0008006" key="9">
    <source>
        <dbReference type="Google" id="ProtNLM"/>
    </source>
</evidence>
<name>A0A2C9UK65_MANES</name>